<evidence type="ECO:0000256" key="2">
    <source>
        <dbReference type="ARBA" id="ARBA00022679"/>
    </source>
</evidence>
<dbReference type="SUPFAM" id="SSF48576">
    <property type="entry name" value="Terpenoid synthases"/>
    <property type="match status" value="1"/>
</dbReference>
<dbReference type="Gene3D" id="1.10.600.10">
    <property type="entry name" value="Farnesyl Diphosphate Synthase"/>
    <property type="match status" value="1"/>
</dbReference>
<dbReference type="FunFam" id="1.10.600.10:FF:000021">
    <property type="entry name" value="Farnesyl pyrophosphate synthase"/>
    <property type="match status" value="1"/>
</dbReference>
<dbReference type="GO" id="GO:0004161">
    <property type="term" value="F:dimethylallyltranstransferase activity"/>
    <property type="evidence" value="ECO:0007669"/>
    <property type="project" value="TreeGrafter"/>
</dbReference>
<dbReference type="AlphaFoldDB" id="A0A0G2T690"/>
<dbReference type="PANTHER" id="PTHR11525">
    <property type="entry name" value="FARNESYL-PYROPHOSPHATE SYNTHETASE"/>
    <property type="match status" value="1"/>
</dbReference>
<evidence type="ECO:0000256" key="1">
    <source>
        <dbReference type="ARBA" id="ARBA00001946"/>
    </source>
</evidence>
<dbReference type="InterPro" id="IPR008949">
    <property type="entry name" value="Isoprenoid_synthase_dom_sf"/>
</dbReference>
<name>A0A0G2T690_9STRA</name>
<dbReference type="InterPro" id="IPR000092">
    <property type="entry name" value="Polyprenyl_synt"/>
</dbReference>
<proteinExistence type="evidence at transcript level"/>
<dbReference type="Pfam" id="PF00348">
    <property type="entry name" value="polyprenyl_synt"/>
    <property type="match status" value="1"/>
</dbReference>
<dbReference type="EC" id="2.5.1.10" evidence="7"/>
<dbReference type="GO" id="GO:0045337">
    <property type="term" value="P:farnesyl diphosphate biosynthetic process"/>
    <property type="evidence" value="ECO:0007669"/>
    <property type="project" value="TreeGrafter"/>
</dbReference>
<comment type="pathway">
    <text evidence="5">Pheromone biosynthesis.</text>
</comment>
<comment type="cofactor">
    <cofactor evidence="1">
        <name>Mg(2+)</name>
        <dbReference type="ChEBI" id="CHEBI:18420"/>
    </cofactor>
</comment>
<dbReference type="EMBL" id="KM360174">
    <property type="protein sequence ID" value="AKH49589.1"/>
    <property type="molecule type" value="mRNA"/>
</dbReference>
<accession>A0A0G2T690</accession>
<dbReference type="PROSITE" id="PS00723">
    <property type="entry name" value="POLYPRENYL_SYNTHASE_1"/>
    <property type="match status" value="1"/>
</dbReference>
<evidence type="ECO:0000313" key="7">
    <source>
        <dbReference type="EMBL" id="AKH49589.1"/>
    </source>
</evidence>
<comment type="similarity">
    <text evidence="6">Belongs to the FPP/GGPP synthase family.</text>
</comment>
<dbReference type="CDD" id="cd00685">
    <property type="entry name" value="Trans_IPPS_HT"/>
    <property type="match status" value="1"/>
</dbReference>
<keyword evidence="4" id="KW-0460">Magnesium</keyword>
<dbReference type="InterPro" id="IPR033749">
    <property type="entry name" value="Polyprenyl_synt_CS"/>
</dbReference>
<reference evidence="7" key="2">
    <citation type="journal article" date="2015" name="Sci. Rep.">
        <title>Cloning and characterization of farnesyl pyrophosphate synthase from the highly branched isoprenoid producing diatom Rhizosolenia setigera.</title>
        <authorList>
            <person name="Ferriols V.M."/>
            <person name="Yaginuma R."/>
            <person name="Adachi M."/>
            <person name="Takada K."/>
            <person name="Matsunaga S."/>
            <person name="Okada S."/>
        </authorList>
    </citation>
    <scope>NUCLEOTIDE SEQUENCE</scope>
    <source>
        <strain evidence="7">CCMP1694</strain>
    </source>
</reference>
<dbReference type="SFLD" id="SFLDS00005">
    <property type="entry name" value="Isoprenoid_Synthase_Type_I"/>
    <property type="match status" value="1"/>
</dbReference>
<dbReference type="PANTHER" id="PTHR11525:SF0">
    <property type="entry name" value="FARNESYL PYROPHOSPHATE SYNTHASE"/>
    <property type="match status" value="1"/>
</dbReference>
<protein>
    <submittedName>
        <fullName evidence="7">Farnesyl pyrophosphate synthase</fullName>
        <ecNumber evidence="7">2.5.1.10</ecNumber>
    </submittedName>
</protein>
<keyword evidence="3" id="KW-0479">Metal-binding</keyword>
<dbReference type="InterPro" id="IPR039702">
    <property type="entry name" value="FPS1-like"/>
</dbReference>
<dbReference type="GO" id="GO:0004337">
    <property type="term" value="F:(2E,6E)-farnesyl diphosphate synthase activity"/>
    <property type="evidence" value="ECO:0007669"/>
    <property type="project" value="UniProtKB-EC"/>
</dbReference>
<dbReference type="GO" id="GO:0046872">
    <property type="term" value="F:metal ion binding"/>
    <property type="evidence" value="ECO:0007669"/>
    <property type="project" value="UniProtKB-KW"/>
</dbReference>
<evidence type="ECO:0000256" key="5">
    <source>
        <dbReference type="ARBA" id="ARBA00033740"/>
    </source>
</evidence>
<evidence type="ECO:0000256" key="3">
    <source>
        <dbReference type="ARBA" id="ARBA00022723"/>
    </source>
</evidence>
<reference evidence="7" key="1">
    <citation type="submission" date="2014-08" db="EMBL/GenBank/DDBJ databases">
        <authorList>
            <person name="Ferriols V.M.E.N."/>
            <person name="Yaginuma R."/>
            <person name="Adachi M."/>
            <person name="Takada K."/>
            <person name="Matsunaga S."/>
            <person name="Okada S."/>
        </authorList>
    </citation>
    <scope>NUCLEOTIDE SEQUENCE</scope>
    <source>
        <strain evidence="7">CCMP1694</strain>
    </source>
</reference>
<dbReference type="SFLD" id="SFLDG01017">
    <property type="entry name" value="Polyprenyl_Transferase_Like"/>
    <property type="match status" value="1"/>
</dbReference>
<dbReference type="GO" id="GO:0005737">
    <property type="term" value="C:cytoplasm"/>
    <property type="evidence" value="ECO:0007669"/>
    <property type="project" value="TreeGrafter"/>
</dbReference>
<dbReference type="PROSITE" id="PS00444">
    <property type="entry name" value="POLYPRENYL_SYNTHASE_2"/>
    <property type="match status" value="1"/>
</dbReference>
<evidence type="ECO:0000256" key="4">
    <source>
        <dbReference type="ARBA" id="ARBA00022842"/>
    </source>
</evidence>
<keyword evidence="2 6" id="KW-0808">Transferase</keyword>
<evidence type="ECO:0000256" key="6">
    <source>
        <dbReference type="RuleBase" id="RU004466"/>
    </source>
</evidence>
<organism evidence="7">
    <name type="scientific">Sundstroemia setigera</name>
    <dbReference type="NCBI Taxonomy" id="3005"/>
    <lineage>
        <taxon>Eukaryota</taxon>
        <taxon>Sar</taxon>
        <taxon>Stramenopiles</taxon>
        <taxon>Ochrophyta</taxon>
        <taxon>Bacillariophyta</taxon>
        <taxon>Coscinodiscophyceae</taxon>
        <taxon>Rhizosoleniophycidae</taxon>
        <taxon>Rhizosoleniales</taxon>
        <taxon>Rhizosoleniaceae</taxon>
        <taxon>Sundstroemia</taxon>
    </lineage>
</organism>
<dbReference type="GO" id="GO:0042811">
    <property type="term" value="P:pheromone biosynthetic process"/>
    <property type="evidence" value="ECO:0007669"/>
    <property type="project" value="UniProtKB-ARBA"/>
</dbReference>
<sequence length="432" mass="48931">MVSSLPPIIAGAAIYRLVSSKTLPDLTSAFFELEIPDQISLLSLLFASVFSAVSISGFIAPPGHNDDDDEDEHKPPFQYPLKEIASKTTDKEKFLSVYPCLRDSIAEYFATKHEMVPEGVNWITEMIDYSCVGGKMNRGITVLTVARTLSGSSGLTPREEARASVVGWGIEFLQAFFLVADDLMDDSKTRRGQPCWYLLPKVGTIAVNDSFLLESFVFTFLKEHFGKEPYYIKLVELFLETIQQTECGQLLDLTSQPKDAKTADLSRFTIERYRKIVKYKTAFYSFYLPVASAMLMSGVTNSKSFKTARNICCIMGEYFQIQDDVLDCYGTPEVIGKVGTDIQDNKCSWLIVQALDRATPEQRKVIEENYGKWDDAKVAKIKAIYNEMGLKSVFEKYEEDSYAEIQEELKKINDIPQEVFTLFLDKIYKRSK</sequence>